<evidence type="ECO:0000256" key="3">
    <source>
        <dbReference type="ARBA" id="ARBA00022679"/>
    </source>
</evidence>
<evidence type="ECO:0000259" key="9">
    <source>
        <dbReference type="Pfam" id="PF12950"/>
    </source>
</evidence>
<dbReference type="PANTHER" id="PTHR33841:SF6">
    <property type="entry name" value="TYPE II METHYLTRANSFERASE M.HINDII"/>
    <property type="match status" value="1"/>
</dbReference>
<reference evidence="11" key="1">
    <citation type="submission" date="2016-11" db="EMBL/GenBank/DDBJ databases">
        <authorList>
            <person name="Varghese N."/>
            <person name="Submissions S."/>
        </authorList>
    </citation>
    <scope>NUCLEOTIDE SEQUENCE [LARGE SCALE GENOMIC DNA]</scope>
    <source>
        <strain evidence="11">DSM 17957</strain>
    </source>
</reference>
<name>A0A1M6N4S2_9FIRM</name>
<evidence type="ECO:0000256" key="5">
    <source>
        <dbReference type="ARBA" id="ARBA00022747"/>
    </source>
</evidence>
<dbReference type="RefSeq" id="WP_110942210.1">
    <property type="nucleotide sequence ID" value="NZ_FQZV01000052.1"/>
</dbReference>
<dbReference type="PRINTS" id="PR00507">
    <property type="entry name" value="N12N6MTFRASE"/>
</dbReference>
<dbReference type="PANTHER" id="PTHR33841">
    <property type="entry name" value="DNA METHYLTRANSFERASE YEEA-RELATED"/>
    <property type="match status" value="1"/>
</dbReference>
<evidence type="ECO:0000256" key="7">
    <source>
        <dbReference type="ARBA" id="ARBA00047942"/>
    </source>
</evidence>
<feature type="domain" description="Type II methyltransferase M.TaqI-like" evidence="8">
    <location>
        <begin position="195"/>
        <end position="349"/>
    </location>
</feature>
<keyword evidence="11" id="KW-1185">Reference proteome</keyword>
<dbReference type="Pfam" id="PF07669">
    <property type="entry name" value="Eco57I"/>
    <property type="match status" value="1"/>
</dbReference>
<evidence type="ECO:0000313" key="10">
    <source>
        <dbReference type="EMBL" id="SHJ90701.1"/>
    </source>
</evidence>
<evidence type="ECO:0000259" key="8">
    <source>
        <dbReference type="Pfam" id="PF07669"/>
    </source>
</evidence>
<accession>A0A1M6N4S2</accession>
<dbReference type="GO" id="GO:0032259">
    <property type="term" value="P:methylation"/>
    <property type="evidence" value="ECO:0007669"/>
    <property type="project" value="UniProtKB-KW"/>
</dbReference>
<organism evidence="10 11">
    <name type="scientific">Geosporobacter subterraneus DSM 17957</name>
    <dbReference type="NCBI Taxonomy" id="1121919"/>
    <lineage>
        <taxon>Bacteria</taxon>
        <taxon>Bacillati</taxon>
        <taxon>Bacillota</taxon>
        <taxon>Clostridia</taxon>
        <taxon>Peptostreptococcales</taxon>
        <taxon>Thermotaleaceae</taxon>
        <taxon>Geosporobacter</taxon>
    </lineage>
</organism>
<dbReference type="Proteomes" id="UP000184536">
    <property type="component" value="Unassembled WGS sequence"/>
</dbReference>
<evidence type="ECO:0000256" key="6">
    <source>
        <dbReference type="ARBA" id="ARBA00023125"/>
    </source>
</evidence>
<dbReference type="InterPro" id="IPR002052">
    <property type="entry name" value="DNA_methylase_N6_adenine_CS"/>
</dbReference>
<dbReference type="GO" id="GO:0009007">
    <property type="term" value="F:site-specific DNA-methyltransferase (adenine-specific) activity"/>
    <property type="evidence" value="ECO:0007669"/>
    <property type="project" value="UniProtKB-EC"/>
</dbReference>
<evidence type="ECO:0000256" key="2">
    <source>
        <dbReference type="ARBA" id="ARBA00022603"/>
    </source>
</evidence>
<dbReference type="OrthoDB" id="9815272at2"/>
<keyword evidence="6" id="KW-0238">DNA-binding</keyword>
<dbReference type="STRING" id="1121919.SAMN02745975_03195"/>
<dbReference type="PROSITE" id="PS00092">
    <property type="entry name" value="N6_MTASE"/>
    <property type="match status" value="1"/>
</dbReference>
<dbReference type="EC" id="2.1.1.72" evidence="1"/>
<proteinExistence type="predicted"/>
<feature type="domain" description="TaqI-like C-terminal specificity" evidence="9">
    <location>
        <begin position="573"/>
        <end position="659"/>
    </location>
</feature>
<dbReference type="InterPro" id="IPR050953">
    <property type="entry name" value="N4_N6_ade-DNA_methylase"/>
</dbReference>
<evidence type="ECO:0000256" key="1">
    <source>
        <dbReference type="ARBA" id="ARBA00011900"/>
    </source>
</evidence>
<dbReference type="AlphaFoldDB" id="A0A1M6N4S2"/>
<evidence type="ECO:0000313" key="11">
    <source>
        <dbReference type="Proteomes" id="UP000184536"/>
    </source>
</evidence>
<dbReference type="GO" id="GO:0003677">
    <property type="term" value="F:DNA binding"/>
    <property type="evidence" value="ECO:0007669"/>
    <property type="project" value="UniProtKB-KW"/>
</dbReference>
<comment type="catalytic activity">
    <reaction evidence="7">
        <text>a 2'-deoxyadenosine in DNA + S-adenosyl-L-methionine = an N(6)-methyl-2'-deoxyadenosine in DNA + S-adenosyl-L-homocysteine + H(+)</text>
        <dbReference type="Rhea" id="RHEA:15197"/>
        <dbReference type="Rhea" id="RHEA-COMP:12418"/>
        <dbReference type="Rhea" id="RHEA-COMP:12419"/>
        <dbReference type="ChEBI" id="CHEBI:15378"/>
        <dbReference type="ChEBI" id="CHEBI:57856"/>
        <dbReference type="ChEBI" id="CHEBI:59789"/>
        <dbReference type="ChEBI" id="CHEBI:90615"/>
        <dbReference type="ChEBI" id="CHEBI:90616"/>
        <dbReference type="EC" id="2.1.1.72"/>
    </reaction>
</comment>
<evidence type="ECO:0000256" key="4">
    <source>
        <dbReference type="ARBA" id="ARBA00022691"/>
    </source>
</evidence>
<keyword evidence="4" id="KW-0949">S-adenosyl-L-methionine</keyword>
<gene>
    <name evidence="10" type="ORF">SAMN02745975_03195</name>
</gene>
<sequence length="719" mass="84543">MHNIDRQIDILYKQMQPVKNTGKAPEDTFVDLCRGLFAYHYENLPQEELLDLHWNLDKGEGINAFFTMKTFSRIYDRFINLGLRERTGSYYTPDYIIRYMVEDTLIAYLERSTGVEKDRMIPIVKSDQYTHDLSSEDLLALQQALKNIKMIDIACGTGLFLIEAFEKIYLIRKRIFLYLGLNIENYLLKKEILEENIYGMDIQEQPLEIAKYVLLSMAYDETSAEQRGHIELNLRKANSLLEEELFQQEWPYSFDVVIGNPPYLGEKGNRNVFQEIRNTSFGRKYYEGKMDYFYFFIYRGLELLKDKGLLNYITTNYFVTADGASKLRNYLKDHTTFLQIVNFNHAMIFPDAKGQHNMIFLLSKGRNEKGCILMKSFKDQTLTEDGIEKRLYYSCQGDKSVDVFKLYPAQLFTSRNHIVLQGTGEEQCLLKKIEETCDQLLGNICHVNQGIVTGADKVTKNMLEKKLTLETTTQYGIRENDGIFVLNEAEVLSLGLEASPFLKPMFKNSDILSYRAKEITDRYILYVNDLHMLHQTPEDYERILHHLLKYKEVLQQRREVLKGLRGWYAIQWPRQPEIFEKAKIVVPHRARENRFAYTEVPWYASADVYFITPKKDNVNFKTLLAQLNSNIMYFWLYHRGKRKGVDLELYANPLKGLPIFTSIKSIDQRTLENNIDRLLKTNCAESRKNIDIYLYKAYGLQPNEIQRIEMLCNENRKYR</sequence>
<dbReference type="GO" id="GO:0009307">
    <property type="term" value="P:DNA restriction-modification system"/>
    <property type="evidence" value="ECO:0007669"/>
    <property type="project" value="UniProtKB-KW"/>
</dbReference>
<dbReference type="Gene3D" id="3.40.50.150">
    <property type="entry name" value="Vaccinia Virus protein VP39"/>
    <property type="match status" value="1"/>
</dbReference>
<dbReference type="InterPro" id="IPR029063">
    <property type="entry name" value="SAM-dependent_MTases_sf"/>
</dbReference>
<dbReference type="SUPFAM" id="SSF53335">
    <property type="entry name" value="S-adenosyl-L-methionine-dependent methyltransferases"/>
    <property type="match status" value="1"/>
</dbReference>
<keyword evidence="2 10" id="KW-0489">Methyltransferase</keyword>
<protein>
    <recommendedName>
        <fullName evidence="1">site-specific DNA-methyltransferase (adenine-specific)</fullName>
        <ecNumber evidence="1">2.1.1.72</ecNumber>
    </recommendedName>
</protein>
<dbReference type="Pfam" id="PF12950">
    <property type="entry name" value="TaqI_C"/>
    <property type="match status" value="1"/>
</dbReference>
<keyword evidence="3 10" id="KW-0808">Transferase</keyword>
<keyword evidence="5" id="KW-0680">Restriction system</keyword>
<dbReference type="InterPro" id="IPR011639">
    <property type="entry name" value="MethylTrfase_TaqI-like_dom"/>
</dbReference>
<dbReference type="InterPro" id="IPR025931">
    <property type="entry name" value="TaqI_C"/>
</dbReference>
<dbReference type="EMBL" id="FQZV01000052">
    <property type="protein sequence ID" value="SHJ90701.1"/>
    <property type="molecule type" value="Genomic_DNA"/>
</dbReference>